<reference evidence="1 2" key="1">
    <citation type="submission" date="2016-01" db="EMBL/GenBank/DDBJ databases">
        <title>Complete genome sequence of strain Lentibacillus amyloliquefaciens LAM0015T isolated from saline sediment.</title>
        <authorList>
            <person name="Wang J.-L."/>
            <person name="He M.-X."/>
        </authorList>
    </citation>
    <scope>NUCLEOTIDE SEQUENCE [LARGE SCALE GENOMIC DNA]</scope>
    <source>
        <strain evidence="1 2">LAM0015</strain>
    </source>
</reference>
<keyword evidence="1" id="KW-0456">Lyase</keyword>
<dbReference type="KEGG" id="lao:AOX59_16390"/>
<dbReference type="RefSeq" id="WP_068447096.1">
    <property type="nucleotide sequence ID" value="NZ_CP013862.1"/>
</dbReference>
<keyword evidence="2" id="KW-1185">Reference proteome</keyword>
<dbReference type="Pfam" id="PF06754">
    <property type="entry name" value="PhnG"/>
    <property type="match status" value="1"/>
</dbReference>
<name>A0A0U3WAL4_9BACI</name>
<dbReference type="GO" id="GO:0016829">
    <property type="term" value="F:lyase activity"/>
    <property type="evidence" value="ECO:0007669"/>
    <property type="project" value="UniProtKB-KW"/>
</dbReference>
<dbReference type="NCBIfam" id="TIGR03293">
    <property type="entry name" value="PhnG_redo"/>
    <property type="match status" value="1"/>
</dbReference>
<dbReference type="STRING" id="1472767.AOX59_16390"/>
<dbReference type="InterPro" id="IPR009609">
    <property type="entry name" value="Phosphonate_metab_PhnG"/>
</dbReference>
<dbReference type="GO" id="GO:0019634">
    <property type="term" value="P:organic phosphonate metabolic process"/>
    <property type="evidence" value="ECO:0007669"/>
    <property type="project" value="InterPro"/>
</dbReference>
<evidence type="ECO:0000313" key="2">
    <source>
        <dbReference type="Proteomes" id="UP000050331"/>
    </source>
</evidence>
<dbReference type="EMBL" id="CP013862">
    <property type="protein sequence ID" value="ALX50018.1"/>
    <property type="molecule type" value="Genomic_DNA"/>
</dbReference>
<dbReference type="Proteomes" id="UP000050331">
    <property type="component" value="Chromosome"/>
</dbReference>
<proteinExistence type="predicted"/>
<accession>A0A0U3WAL4</accession>
<organism evidence="1 2">
    <name type="scientific">Lentibacillus amyloliquefaciens</name>
    <dbReference type="NCBI Taxonomy" id="1472767"/>
    <lineage>
        <taxon>Bacteria</taxon>
        <taxon>Bacillati</taxon>
        <taxon>Bacillota</taxon>
        <taxon>Bacilli</taxon>
        <taxon>Bacillales</taxon>
        <taxon>Bacillaceae</taxon>
        <taxon>Lentibacillus</taxon>
    </lineage>
</organism>
<protein>
    <submittedName>
        <fullName evidence="1">Phosphonate C-P lyase system protein PhnG</fullName>
    </submittedName>
</protein>
<dbReference type="OrthoDB" id="3182891at2"/>
<gene>
    <name evidence="1" type="ORF">AOX59_16390</name>
</gene>
<dbReference type="AlphaFoldDB" id="A0A0U3WAL4"/>
<evidence type="ECO:0000313" key="1">
    <source>
        <dbReference type="EMBL" id="ALX50018.1"/>
    </source>
</evidence>
<dbReference type="GO" id="GO:0015716">
    <property type="term" value="P:organic phosphonate transport"/>
    <property type="evidence" value="ECO:0007669"/>
    <property type="project" value="InterPro"/>
</dbReference>
<sequence length="140" mass="15879">MRRRRRTTILVNGDPNLAGRLAGTIRQNHDCQEIIAPHYGMTMIKTRESARKSLFYLGEVLVTEAKVEINDCVGIGIVNGMQDQLAKDLAVIDAAYQANLNETVEWNDVLLAEERDITRKRAELQSELMNTKVNFETMTE</sequence>